<name>A0A2I1HAY1_9GLOM</name>
<proteinExistence type="predicted"/>
<feature type="region of interest" description="Disordered" evidence="1">
    <location>
        <begin position="74"/>
        <end position="130"/>
    </location>
</feature>
<organism evidence="2 3">
    <name type="scientific">Rhizophagus irregularis</name>
    <dbReference type="NCBI Taxonomy" id="588596"/>
    <lineage>
        <taxon>Eukaryota</taxon>
        <taxon>Fungi</taxon>
        <taxon>Fungi incertae sedis</taxon>
        <taxon>Mucoromycota</taxon>
        <taxon>Glomeromycotina</taxon>
        <taxon>Glomeromycetes</taxon>
        <taxon>Glomerales</taxon>
        <taxon>Glomeraceae</taxon>
        <taxon>Rhizophagus</taxon>
    </lineage>
</organism>
<evidence type="ECO:0000256" key="1">
    <source>
        <dbReference type="SAM" id="MobiDB-lite"/>
    </source>
</evidence>
<protein>
    <submittedName>
        <fullName evidence="2">Uncharacterized protein</fullName>
    </submittedName>
</protein>
<keyword evidence="3" id="KW-1185">Reference proteome</keyword>
<accession>A0A2I1HAY1</accession>
<gene>
    <name evidence="2" type="ORF">RhiirA4_476003</name>
</gene>
<evidence type="ECO:0000313" key="2">
    <source>
        <dbReference type="EMBL" id="PKY56032.1"/>
    </source>
</evidence>
<comment type="caution">
    <text evidence="2">The sequence shown here is derived from an EMBL/GenBank/DDBJ whole genome shotgun (WGS) entry which is preliminary data.</text>
</comment>
<feature type="compositionally biased region" description="Basic residues" evidence="1">
    <location>
        <begin position="106"/>
        <end position="123"/>
    </location>
</feature>
<feature type="compositionally biased region" description="Polar residues" evidence="1">
    <location>
        <begin position="90"/>
        <end position="104"/>
    </location>
</feature>
<dbReference type="Proteomes" id="UP000234323">
    <property type="component" value="Unassembled WGS sequence"/>
</dbReference>
<dbReference type="EMBL" id="LLXI01002042">
    <property type="protein sequence ID" value="PKY56032.1"/>
    <property type="molecule type" value="Genomic_DNA"/>
</dbReference>
<dbReference type="AlphaFoldDB" id="A0A2I1HAY1"/>
<evidence type="ECO:0000313" key="3">
    <source>
        <dbReference type="Proteomes" id="UP000234323"/>
    </source>
</evidence>
<sequence>MSSKNLQDDLDKKFFRTLRTYRVLAADISDTTGVRGEVVEVLLRSYLRYTYREYDKDTKQIGKQNARLHSWLRQAQQKKTTPRAKPKEVTVSTSKAHIKNQNGQRKMPKGKARGKKEIRKQRSAGRSYEDADRTWIIHSKSKNGSTTAPSMEGSISAFVSYKPTNSNERKSANQHEQTIVTPAIVKAEKEYSEAAKGYKNQIMELAEAARKARVDSGNAKKATEEEAKSIKQIYTPVEIHEYNIINASRSTRLLPNGRRI</sequence>
<reference evidence="2 3" key="1">
    <citation type="submission" date="2015-10" db="EMBL/GenBank/DDBJ databases">
        <title>Genome analyses suggest a sexual origin of heterokaryosis in a supposedly ancient asexual fungus.</title>
        <authorList>
            <person name="Ropars J."/>
            <person name="Sedzielewska K."/>
            <person name="Noel J."/>
            <person name="Charron P."/>
            <person name="Farinelli L."/>
            <person name="Marton T."/>
            <person name="Kruger M."/>
            <person name="Pelin A."/>
            <person name="Brachmann A."/>
            <person name="Corradi N."/>
        </authorList>
    </citation>
    <scope>NUCLEOTIDE SEQUENCE [LARGE SCALE GENOMIC DNA]</scope>
    <source>
        <strain evidence="2 3">A4</strain>
    </source>
</reference>